<reference evidence="13 14" key="1">
    <citation type="journal article" date="2016" name="Nat. Commun.">
        <title>Thousands of microbial genomes shed light on interconnected biogeochemical processes in an aquifer system.</title>
        <authorList>
            <person name="Anantharaman K."/>
            <person name="Brown C.T."/>
            <person name="Hug L.A."/>
            <person name="Sharon I."/>
            <person name="Castelle C.J."/>
            <person name="Probst A.J."/>
            <person name="Thomas B.C."/>
            <person name="Singh A."/>
            <person name="Wilkins M.J."/>
            <person name="Karaoz U."/>
            <person name="Brodie E.L."/>
            <person name="Williams K.H."/>
            <person name="Hubbard S.S."/>
            <person name="Banfield J.F."/>
        </authorList>
    </citation>
    <scope>NUCLEOTIDE SEQUENCE [LARGE SCALE GENOMIC DNA]</scope>
</reference>
<dbReference type="GO" id="GO:0043022">
    <property type="term" value="F:ribosome binding"/>
    <property type="evidence" value="ECO:0007669"/>
    <property type="project" value="TreeGrafter"/>
</dbReference>
<dbReference type="Gene3D" id="3.10.50.40">
    <property type="match status" value="1"/>
</dbReference>
<dbReference type="SUPFAM" id="SSF54534">
    <property type="entry name" value="FKBP-like"/>
    <property type="match status" value="1"/>
</dbReference>
<name>A0A1G1XM83_9BACT</name>
<dbReference type="EMBL" id="MHHY01000006">
    <property type="protein sequence ID" value="OGY40710.1"/>
    <property type="molecule type" value="Genomic_DNA"/>
</dbReference>
<evidence type="ECO:0000256" key="2">
    <source>
        <dbReference type="ARBA" id="ARBA00005464"/>
    </source>
</evidence>
<comment type="catalytic activity">
    <reaction evidence="1 9">
        <text>[protein]-peptidylproline (omega=180) = [protein]-peptidylproline (omega=0)</text>
        <dbReference type="Rhea" id="RHEA:16237"/>
        <dbReference type="Rhea" id="RHEA-COMP:10747"/>
        <dbReference type="Rhea" id="RHEA-COMP:10748"/>
        <dbReference type="ChEBI" id="CHEBI:83833"/>
        <dbReference type="ChEBI" id="CHEBI:83834"/>
        <dbReference type="EC" id="5.2.1.8"/>
    </reaction>
</comment>
<dbReference type="InterPro" id="IPR036611">
    <property type="entry name" value="Trigger_fac_ribosome-bd_sf"/>
</dbReference>
<dbReference type="GO" id="GO:0051083">
    <property type="term" value="P:'de novo' cotranslational protein folding"/>
    <property type="evidence" value="ECO:0007669"/>
    <property type="project" value="TreeGrafter"/>
</dbReference>
<dbReference type="Gene3D" id="1.10.3120.10">
    <property type="entry name" value="Trigger factor, C-terminal domain"/>
    <property type="match status" value="1"/>
</dbReference>
<dbReference type="SUPFAM" id="SSF102735">
    <property type="entry name" value="Trigger factor ribosome-binding domain"/>
    <property type="match status" value="1"/>
</dbReference>
<dbReference type="InterPro" id="IPR008881">
    <property type="entry name" value="Trigger_fac_ribosome-bd_bac"/>
</dbReference>
<dbReference type="SUPFAM" id="SSF109998">
    <property type="entry name" value="Triger factor/SurA peptide-binding domain-like"/>
    <property type="match status" value="1"/>
</dbReference>
<keyword evidence="7 9" id="KW-0413">Isomerase</keyword>
<evidence type="ECO:0000256" key="7">
    <source>
        <dbReference type="ARBA" id="ARBA00023235"/>
    </source>
</evidence>
<comment type="similarity">
    <text evidence="2 9">Belongs to the FKBP-type PPIase family. Tig subfamily.</text>
</comment>
<protein>
    <recommendedName>
        <fullName evidence="4 9">Trigger factor</fullName>
        <shortName evidence="9">TF</shortName>
        <ecNumber evidence="3 9">5.2.1.8</ecNumber>
    </recommendedName>
    <alternativeName>
        <fullName evidence="8 9">PPIase</fullName>
    </alternativeName>
</protein>
<accession>A0A1G1XM83</accession>
<keyword evidence="9" id="KW-0131">Cell cycle</keyword>
<keyword evidence="9" id="KW-0963">Cytoplasm</keyword>
<keyword evidence="9" id="KW-0132">Cell division</keyword>
<feature type="domain" description="Trigger factor C-terminal" evidence="12">
    <location>
        <begin position="269"/>
        <end position="425"/>
    </location>
</feature>
<dbReference type="InterPro" id="IPR005215">
    <property type="entry name" value="Trig_fac"/>
</dbReference>
<evidence type="ECO:0000256" key="8">
    <source>
        <dbReference type="ARBA" id="ARBA00029986"/>
    </source>
</evidence>
<evidence type="ECO:0000256" key="9">
    <source>
        <dbReference type="HAMAP-Rule" id="MF_00303"/>
    </source>
</evidence>
<comment type="function">
    <text evidence="9">Involved in protein export. Acts as a chaperone by maintaining the newly synthesized protein in an open conformation. Functions as a peptidyl-prolyl cis-trans isomerase.</text>
</comment>
<evidence type="ECO:0000256" key="10">
    <source>
        <dbReference type="SAM" id="Coils"/>
    </source>
</evidence>
<dbReference type="GO" id="GO:0044183">
    <property type="term" value="F:protein folding chaperone"/>
    <property type="evidence" value="ECO:0007669"/>
    <property type="project" value="TreeGrafter"/>
</dbReference>
<dbReference type="InterPro" id="IPR008880">
    <property type="entry name" value="Trigger_fac_C"/>
</dbReference>
<evidence type="ECO:0000313" key="14">
    <source>
        <dbReference type="Proteomes" id="UP000178570"/>
    </source>
</evidence>
<evidence type="ECO:0000256" key="6">
    <source>
        <dbReference type="ARBA" id="ARBA00023186"/>
    </source>
</evidence>
<comment type="caution">
    <text evidence="13">The sequence shown here is derived from an EMBL/GenBank/DDBJ whole genome shotgun (WGS) entry which is preliminary data.</text>
</comment>
<evidence type="ECO:0000313" key="13">
    <source>
        <dbReference type="EMBL" id="OGY40710.1"/>
    </source>
</evidence>
<dbReference type="InterPro" id="IPR037041">
    <property type="entry name" value="Trigger_fac_C_sf"/>
</dbReference>
<dbReference type="PANTHER" id="PTHR30560">
    <property type="entry name" value="TRIGGER FACTOR CHAPERONE AND PEPTIDYL-PROLYL CIS/TRANS ISOMERASE"/>
    <property type="match status" value="1"/>
</dbReference>
<dbReference type="Gene3D" id="3.30.70.1050">
    <property type="entry name" value="Trigger factor ribosome-binding domain"/>
    <property type="match status" value="1"/>
</dbReference>
<dbReference type="GO" id="GO:0003755">
    <property type="term" value="F:peptidyl-prolyl cis-trans isomerase activity"/>
    <property type="evidence" value="ECO:0007669"/>
    <property type="project" value="UniProtKB-UniRule"/>
</dbReference>
<organism evidence="13 14">
    <name type="scientific">Candidatus Brennerbacteria bacterium RIFOXYD1_FULL_41_16</name>
    <dbReference type="NCBI Taxonomy" id="1797529"/>
    <lineage>
        <taxon>Bacteria</taxon>
        <taxon>Candidatus Brenneribacteriota</taxon>
    </lineage>
</organism>
<evidence type="ECO:0000256" key="4">
    <source>
        <dbReference type="ARBA" id="ARBA00016902"/>
    </source>
</evidence>
<dbReference type="InterPro" id="IPR027304">
    <property type="entry name" value="Trigger_fact/SurA_dom_sf"/>
</dbReference>
<dbReference type="GO" id="GO:0051301">
    <property type="term" value="P:cell division"/>
    <property type="evidence" value="ECO:0007669"/>
    <property type="project" value="UniProtKB-KW"/>
</dbReference>
<dbReference type="HAMAP" id="MF_00303">
    <property type="entry name" value="Trigger_factor_Tig"/>
    <property type="match status" value="1"/>
</dbReference>
<evidence type="ECO:0000259" key="11">
    <source>
        <dbReference type="Pfam" id="PF05697"/>
    </source>
</evidence>
<dbReference type="Pfam" id="PF05697">
    <property type="entry name" value="Trigger_N"/>
    <property type="match status" value="1"/>
</dbReference>
<comment type="domain">
    <text evidence="9">Consists of 3 domains; the N-terminus binds the ribosome, the middle domain has PPIase activity, while the C-terminus has intrinsic chaperone activity on its own.</text>
</comment>
<keyword evidence="6 9" id="KW-0143">Chaperone</keyword>
<comment type="subcellular location">
    <subcellularLocation>
        <location evidence="9">Cytoplasm</location>
    </subcellularLocation>
    <text evidence="9">About half TF is bound to the ribosome near the polypeptide exit tunnel while the other half is free in the cytoplasm.</text>
</comment>
<dbReference type="EC" id="5.2.1.8" evidence="3 9"/>
<keyword evidence="5 9" id="KW-0697">Rotamase</keyword>
<evidence type="ECO:0000259" key="12">
    <source>
        <dbReference type="Pfam" id="PF05698"/>
    </source>
</evidence>
<dbReference type="GO" id="GO:0043335">
    <property type="term" value="P:protein unfolding"/>
    <property type="evidence" value="ECO:0007669"/>
    <property type="project" value="TreeGrafter"/>
</dbReference>
<evidence type="ECO:0000256" key="5">
    <source>
        <dbReference type="ARBA" id="ARBA00023110"/>
    </source>
</evidence>
<proteinExistence type="inferred from homology"/>
<dbReference type="Proteomes" id="UP000178570">
    <property type="component" value="Unassembled WGS sequence"/>
</dbReference>
<dbReference type="InterPro" id="IPR046357">
    <property type="entry name" value="PPIase_dom_sf"/>
</dbReference>
<dbReference type="AlphaFoldDB" id="A0A1G1XM83"/>
<sequence>MNYDFKKLPESKIELKVSLSEEEFGPFLDKALEHLAIHAELPGFRKGKAPKELVLQKYGEFAVFEEAAETAINNTFLKIVEEKKLEPIGKPEVAVRKLAPKNPFEFDVVFEIMPEVKILEKYKNELKKLKKERKQAILDEKETEQSLAWLARSRAEFIESLEPAKMKDWLTADLLLNHQGKPVEDGRQDGFRFCLEDGSLFPGFAEKIVGSRTNDRVCFSLKAPDNYWKKDIAGKEIDFDVFVKKIESEKLPELDDNFAQSLGKFNNFQELRKNIEDGLLKEVEQKAREGFRLRLLSRISELSEIDLPKILVDREKHNMLHELKSSIESNHLDWQGYLSQIKKTEEEITSEFDDKARERLRFALILEKIAEQESIEPTEEEVENEANKVLAQFKNLKEAEKSIDAYQLTAYTKGILKNEKVSQYLEELALAG</sequence>
<evidence type="ECO:0000256" key="1">
    <source>
        <dbReference type="ARBA" id="ARBA00000971"/>
    </source>
</evidence>
<dbReference type="NCBIfam" id="TIGR00115">
    <property type="entry name" value="tig"/>
    <property type="match status" value="1"/>
</dbReference>
<keyword evidence="10" id="KW-0175">Coiled coil</keyword>
<dbReference type="Pfam" id="PF05698">
    <property type="entry name" value="Trigger_C"/>
    <property type="match status" value="1"/>
</dbReference>
<dbReference type="STRING" id="1797529.A2570_01080"/>
<dbReference type="PANTHER" id="PTHR30560:SF3">
    <property type="entry name" value="TRIGGER FACTOR-LIKE PROTEIN TIG, CHLOROPLASTIC"/>
    <property type="match status" value="1"/>
</dbReference>
<feature type="coiled-coil region" evidence="10">
    <location>
        <begin position="119"/>
        <end position="146"/>
    </location>
</feature>
<dbReference type="GO" id="GO:0015031">
    <property type="term" value="P:protein transport"/>
    <property type="evidence" value="ECO:0007669"/>
    <property type="project" value="UniProtKB-UniRule"/>
</dbReference>
<evidence type="ECO:0000256" key="3">
    <source>
        <dbReference type="ARBA" id="ARBA00013194"/>
    </source>
</evidence>
<dbReference type="PIRSF" id="PIRSF003095">
    <property type="entry name" value="Trigger_factor"/>
    <property type="match status" value="1"/>
</dbReference>
<dbReference type="GO" id="GO:0005737">
    <property type="term" value="C:cytoplasm"/>
    <property type="evidence" value="ECO:0007669"/>
    <property type="project" value="UniProtKB-SubCell"/>
</dbReference>
<gene>
    <name evidence="9" type="primary">tig</name>
    <name evidence="13" type="ORF">A2570_01080</name>
</gene>
<feature type="domain" description="Trigger factor ribosome-binding bacterial" evidence="11">
    <location>
        <begin position="1"/>
        <end position="146"/>
    </location>
</feature>